<evidence type="ECO:0000256" key="1">
    <source>
        <dbReference type="SAM" id="Phobius"/>
    </source>
</evidence>
<dbReference type="EMBL" id="NKJJ02000002">
    <property type="protein sequence ID" value="TPR04791.1"/>
    <property type="molecule type" value="Genomic_DNA"/>
</dbReference>
<evidence type="ECO:0000313" key="3">
    <source>
        <dbReference type="Proteomes" id="UP000197666"/>
    </source>
</evidence>
<name>A0A505HYP8_ASPNG</name>
<dbReference type="VEuPathDB" id="FungiDB:ASPNIDRAFT2_1139184"/>
<dbReference type="Proteomes" id="UP000197666">
    <property type="component" value="Unassembled WGS sequence"/>
</dbReference>
<reference evidence="3" key="1">
    <citation type="submission" date="2018-10" db="EMBL/GenBank/DDBJ databases">
        <title>FDA dAtabase for Regulatory Grade micrObial Sequences (FDA-ARGOS): Supporting development and validation of Infectious Disease Dx tests.</title>
        <authorList>
            <person name="Kerrigan L."/>
            <person name="Tallon L."/>
            <person name="Sadzewicz L."/>
            <person name="Sengamalay N."/>
            <person name="Ott S."/>
            <person name="Godinez A."/>
            <person name="Nagaraj S."/>
            <person name="Vavikolanu K."/>
            <person name="Nadendla S."/>
            <person name="George J."/>
            <person name="Sichtig H."/>
        </authorList>
    </citation>
    <scope>NUCLEOTIDE SEQUENCE [LARGE SCALE GENOMIC DNA]</scope>
    <source>
        <strain evidence="3">FDAARGOS_311</strain>
    </source>
</reference>
<gene>
    <name evidence="2" type="ORF">CAN33_0031500</name>
</gene>
<dbReference type="VEuPathDB" id="FungiDB:M747DRAFT_248546"/>
<accession>A0A505HYP8</accession>
<evidence type="ECO:0000313" key="2">
    <source>
        <dbReference type="EMBL" id="TPR04791.1"/>
    </source>
</evidence>
<sequence>MTHNTEQPLNRPESVFKGNNHVHFGPNYDSWISLLVIPNSNSPTGEAPAQTVSSLGQALRAVGGLTKPSGRGLFMFQYLLAGGSSAAIIGMLGATVMGYAFTAGAVGFLGGSCVGFVLGSIGYYRTCARQSLIAFLKYPDLLRHHIAIDFGMHGVDKASRFWGTDMQKTMCDIQSDVALQGMLVAAWHSAVPAIEEIQSQEEARLVASKE</sequence>
<feature type="transmembrane region" description="Helical" evidence="1">
    <location>
        <begin position="99"/>
        <end position="124"/>
    </location>
</feature>
<proteinExistence type="predicted"/>
<dbReference type="VEuPathDB" id="FungiDB:ATCC64974_92560"/>
<keyword evidence="1" id="KW-0812">Transmembrane</keyword>
<keyword evidence="1" id="KW-0472">Membrane</keyword>
<protein>
    <submittedName>
        <fullName evidence="2">Beta-ketoacyl synthase, N-terminal domain family protein</fullName>
    </submittedName>
</protein>
<dbReference type="VEuPathDB" id="FungiDB:An11g07090"/>
<feature type="transmembrane region" description="Helical" evidence="1">
    <location>
        <begin position="73"/>
        <end position="93"/>
    </location>
</feature>
<keyword evidence="1" id="KW-1133">Transmembrane helix</keyword>
<dbReference type="AlphaFoldDB" id="A0A505HYP8"/>
<comment type="caution">
    <text evidence="2">The sequence shown here is derived from an EMBL/GenBank/DDBJ whole genome shotgun (WGS) entry which is preliminary data.</text>
</comment>
<organism evidence="2 3">
    <name type="scientific">Aspergillus niger</name>
    <dbReference type="NCBI Taxonomy" id="5061"/>
    <lineage>
        <taxon>Eukaryota</taxon>
        <taxon>Fungi</taxon>
        <taxon>Dikarya</taxon>
        <taxon>Ascomycota</taxon>
        <taxon>Pezizomycotina</taxon>
        <taxon>Eurotiomycetes</taxon>
        <taxon>Eurotiomycetidae</taxon>
        <taxon>Eurotiales</taxon>
        <taxon>Aspergillaceae</taxon>
        <taxon>Aspergillus</taxon>
        <taxon>Aspergillus subgen. Circumdati</taxon>
    </lineage>
</organism>